<evidence type="ECO:0000313" key="3">
    <source>
        <dbReference type="Proteomes" id="UP000077469"/>
    </source>
</evidence>
<feature type="transmembrane region" description="Helical" evidence="1">
    <location>
        <begin position="7"/>
        <end position="25"/>
    </location>
</feature>
<dbReference type="OrthoDB" id="46378at2"/>
<feature type="transmembrane region" description="Helical" evidence="1">
    <location>
        <begin position="54"/>
        <end position="74"/>
    </location>
</feature>
<evidence type="ECO:0000256" key="1">
    <source>
        <dbReference type="SAM" id="Phobius"/>
    </source>
</evidence>
<keyword evidence="1" id="KW-1133">Transmembrane helix</keyword>
<protein>
    <recommendedName>
        <fullName evidence="4">Adhesin domain-containing protein</fullName>
    </recommendedName>
</protein>
<dbReference type="KEGG" id="phy:AJ81_10185"/>
<organism evidence="2 3">
    <name type="scientific">Pseudothermotoga hypogea DSM 11164 = NBRC 106472</name>
    <dbReference type="NCBI Taxonomy" id="1123384"/>
    <lineage>
        <taxon>Bacteria</taxon>
        <taxon>Thermotogati</taxon>
        <taxon>Thermotogota</taxon>
        <taxon>Thermotogae</taxon>
        <taxon>Thermotogales</taxon>
        <taxon>Thermotogaceae</taxon>
        <taxon>Pseudothermotoga</taxon>
    </lineage>
</organism>
<evidence type="ECO:0008006" key="4">
    <source>
        <dbReference type="Google" id="ProtNLM"/>
    </source>
</evidence>
<dbReference type="PaxDb" id="1123384-AJ81_10185"/>
<name>A0A0X1KUK8_9THEM</name>
<reference evidence="2 3" key="1">
    <citation type="submission" date="2014-01" db="EMBL/GenBank/DDBJ databases">
        <title>Genome sequencing of Thermotog hypogea.</title>
        <authorList>
            <person name="Zhang X."/>
            <person name="Alvare G."/>
            <person name="Fristensky B."/>
            <person name="Chen L."/>
            <person name="Suen T."/>
            <person name="Chen Q."/>
            <person name="Ma K."/>
        </authorList>
    </citation>
    <scope>NUCLEOTIDE SEQUENCE [LARGE SCALE GENOMIC DNA]</scope>
    <source>
        <strain evidence="2 3">DSM 11164</strain>
    </source>
</reference>
<evidence type="ECO:0000313" key="2">
    <source>
        <dbReference type="EMBL" id="AJC74922.1"/>
    </source>
</evidence>
<keyword evidence="3" id="KW-1185">Reference proteome</keyword>
<dbReference type="PATRIC" id="fig|1123384.7.peg.2045"/>
<dbReference type="RefSeq" id="WP_031502654.1">
    <property type="nucleotide sequence ID" value="NC_022795.1"/>
</dbReference>
<dbReference type="EMBL" id="CP007141">
    <property type="protein sequence ID" value="AJC74922.1"/>
    <property type="molecule type" value="Genomic_DNA"/>
</dbReference>
<dbReference type="Proteomes" id="UP000077469">
    <property type="component" value="Chromosome"/>
</dbReference>
<feature type="transmembrane region" description="Helical" evidence="1">
    <location>
        <begin position="31"/>
        <end position="47"/>
    </location>
</feature>
<dbReference type="STRING" id="1123384.AJ81_10185"/>
<sequence length="308" mass="33334">MFSIVQSKLLGTLITIAVLGLVGWLTPFAPFKFIVALASIVILALSLRVYIKRIAGLVVLSIVIFLLPMTVNLYSRIIFQALENLNVWPYVSVQTERKPTATIQIEPSISIKIDGSLEVSLVEGRSLEYPSELNVRNLQDRLEISGGEKSRKYVLRIGTDVLKTLQLSATSISLKGEGSLEQLELRATAVNVRGNLVSTRFFVDGTGVNMSGNFSGENLIVDGTGVNLNGRFSFTRTKIDGTGVNLKVELRNCESVIVDAVGVNGTIDVTGTLPTVLVLNGTGGTVTVRNKIGNKLQLQSSNVKIRSE</sequence>
<keyword evidence="1" id="KW-0812">Transmembrane</keyword>
<dbReference type="AlphaFoldDB" id="A0A0X1KUK8"/>
<gene>
    <name evidence="2" type="ORF">AJ81_10185</name>
</gene>
<proteinExistence type="predicted"/>
<accession>A0A0X1KUK8</accession>
<keyword evidence="1" id="KW-0472">Membrane</keyword>